<dbReference type="CDD" id="cd01949">
    <property type="entry name" value="GGDEF"/>
    <property type="match status" value="1"/>
</dbReference>
<evidence type="ECO:0000259" key="9">
    <source>
        <dbReference type="PROSITE" id="PS50887"/>
    </source>
</evidence>
<evidence type="ECO:0000313" key="10">
    <source>
        <dbReference type="EMBL" id="MFC3607910.1"/>
    </source>
</evidence>
<dbReference type="Pfam" id="PF02743">
    <property type="entry name" value="dCache_1"/>
    <property type="match status" value="1"/>
</dbReference>
<dbReference type="PROSITE" id="PS50887">
    <property type="entry name" value="GGDEF"/>
    <property type="match status" value="1"/>
</dbReference>
<comment type="subcellular location">
    <subcellularLocation>
        <location evidence="1">Cell membrane</location>
        <topology evidence="1">Multi-pass membrane protein</topology>
    </subcellularLocation>
</comment>
<evidence type="ECO:0000256" key="4">
    <source>
        <dbReference type="ARBA" id="ARBA00022692"/>
    </source>
</evidence>
<feature type="domain" description="GGDEF" evidence="9">
    <location>
        <begin position="385"/>
        <end position="513"/>
    </location>
</feature>
<evidence type="ECO:0000256" key="2">
    <source>
        <dbReference type="ARBA" id="ARBA00012528"/>
    </source>
</evidence>
<comment type="catalytic activity">
    <reaction evidence="7">
        <text>2 GTP = 3',3'-c-di-GMP + 2 diphosphate</text>
        <dbReference type="Rhea" id="RHEA:24898"/>
        <dbReference type="ChEBI" id="CHEBI:33019"/>
        <dbReference type="ChEBI" id="CHEBI:37565"/>
        <dbReference type="ChEBI" id="CHEBI:58805"/>
        <dbReference type="EC" id="2.7.7.65"/>
    </reaction>
</comment>
<dbReference type="GO" id="GO:0052621">
    <property type="term" value="F:diguanylate cyclase activity"/>
    <property type="evidence" value="ECO:0007669"/>
    <property type="project" value="UniProtKB-EC"/>
</dbReference>
<dbReference type="SUPFAM" id="SSF55073">
    <property type="entry name" value="Nucleotide cyclase"/>
    <property type="match status" value="1"/>
</dbReference>
<dbReference type="Proteomes" id="UP001595630">
    <property type="component" value="Unassembled WGS sequence"/>
</dbReference>
<dbReference type="EMBL" id="JBHRXZ010000018">
    <property type="protein sequence ID" value="MFC3607910.1"/>
    <property type="molecule type" value="Genomic_DNA"/>
</dbReference>
<sequence length="513" mass="56444">MFKIDLRKLILSLVVVSAALSFANSFLASYHTQRDQLMGQTLETNRAYAAKLADVTEGFFVATQDQLAYSAEILAAGFADQPLMDNEVRRLTQQSDTFNTALVVRADGVVMASSANYLVGQQLTSAGAREALHNKLPAISHPYLGVNDRLVVMISHPIYDSKRRYLGYVGGAIHLRSRNILHTLLGVHHYRDGSSLYVVDADGTLIYHEDQGRVGEDVTANTVVQALLRSEQGAERLTNLRGVDMLAGYARVPASSWGIVAQRPTEVTLRDLDTLVWSTIRNAIPLMILSLLLLAWLSKFIVRPLRDLANMAPELDAADAPERLEKVGGWYYEADRLKRGLLTGVTLLHQKLGRLNQENVTDPLTGLTNRRGLEQTLDSWRQQGAPFAVAILDVDHFKRVNDTYGHDIGDEVLRFLARQMRESARVSDLLCRSGGEEFVLLLPGAGLEEALGAAQRLCDRIACTISPTGEAITVSVGVADHRGHDETVEALLKRADQALYGAKRTGRNRVLAG</sequence>
<dbReference type="InterPro" id="IPR043128">
    <property type="entry name" value="Rev_trsase/Diguanyl_cyclase"/>
</dbReference>
<reference evidence="11" key="1">
    <citation type="journal article" date="2019" name="Int. J. Syst. Evol. Microbiol.">
        <title>The Global Catalogue of Microorganisms (GCM) 10K type strain sequencing project: providing services to taxonomists for standard genome sequencing and annotation.</title>
        <authorList>
            <consortium name="The Broad Institute Genomics Platform"/>
            <consortium name="The Broad Institute Genome Sequencing Center for Infectious Disease"/>
            <person name="Wu L."/>
            <person name="Ma J."/>
        </authorList>
    </citation>
    <scope>NUCLEOTIDE SEQUENCE [LARGE SCALE GENOMIC DNA]</scope>
    <source>
        <strain evidence="11">KCTC 42447</strain>
    </source>
</reference>
<evidence type="ECO:0000256" key="8">
    <source>
        <dbReference type="SAM" id="SignalP"/>
    </source>
</evidence>
<dbReference type="Pfam" id="PF00990">
    <property type="entry name" value="GGDEF"/>
    <property type="match status" value="1"/>
</dbReference>
<dbReference type="InterPro" id="IPR050469">
    <property type="entry name" value="Diguanylate_Cyclase"/>
</dbReference>
<keyword evidence="10" id="KW-0548">Nucleotidyltransferase</keyword>
<gene>
    <name evidence="10" type="ORF">ACFOMF_08995</name>
</gene>
<keyword evidence="11" id="KW-1185">Reference proteome</keyword>
<dbReference type="RefSeq" id="WP_386363933.1">
    <property type="nucleotide sequence ID" value="NZ_JBHRXZ010000018.1"/>
</dbReference>
<dbReference type="Gene3D" id="3.30.70.270">
    <property type="match status" value="1"/>
</dbReference>
<dbReference type="EC" id="2.7.7.65" evidence="2"/>
<comment type="caution">
    <text evidence="10">The sequence shown here is derived from an EMBL/GenBank/DDBJ whole genome shotgun (WGS) entry which is preliminary data.</text>
</comment>
<dbReference type="SUPFAM" id="SSF103190">
    <property type="entry name" value="Sensory domain-like"/>
    <property type="match status" value="2"/>
</dbReference>
<proteinExistence type="predicted"/>
<evidence type="ECO:0000256" key="1">
    <source>
        <dbReference type="ARBA" id="ARBA00004651"/>
    </source>
</evidence>
<keyword evidence="3" id="KW-1003">Cell membrane</keyword>
<dbReference type="InterPro" id="IPR029151">
    <property type="entry name" value="Sensor-like_sf"/>
</dbReference>
<name>A0ABV7T449_9GAMM</name>
<evidence type="ECO:0000256" key="7">
    <source>
        <dbReference type="ARBA" id="ARBA00034247"/>
    </source>
</evidence>
<keyword evidence="5" id="KW-1133">Transmembrane helix</keyword>
<accession>A0ABV7T449</accession>
<protein>
    <recommendedName>
        <fullName evidence="2">diguanylate cyclase</fullName>
        <ecNumber evidence="2">2.7.7.65</ecNumber>
    </recommendedName>
</protein>
<evidence type="ECO:0000256" key="3">
    <source>
        <dbReference type="ARBA" id="ARBA00022475"/>
    </source>
</evidence>
<dbReference type="InterPro" id="IPR033479">
    <property type="entry name" value="dCache_1"/>
</dbReference>
<dbReference type="CDD" id="cd18774">
    <property type="entry name" value="PDC2_HK_sensor"/>
    <property type="match status" value="1"/>
</dbReference>
<evidence type="ECO:0000313" key="11">
    <source>
        <dbReference type="Proteomes" id="UP001595630"/>
    </source>
</evidence>
<evidence type="ECO:0000256" key="5">
    <source>
        <dbReference type="ARBA" id="ARBA00022989"/>
    </source>
</evidence>
<dbReference type="Gene3D" id="3.30.450.20">
    <property type="entry name" value="PAS domain"/>
    <property type="match status" value="1"/>
</dbReference>
<organism evidence="10 11">
    <name type="scientific">Stutzerimonas tarimensis</name>
    <dbReference type="NCBI Taxonomy" id="1507735"/>
    <lineage>
        <taxon>Bacteria</taxon>
        <taxon>Pseudomonadati</taxon>
        <taxon>Pseudomonadota</taxon>
        <taxon>Gammaproteobacteria</taxon>
        <taxon>Pseudomonadales</taxon>
        <taxon>Pseudomonadaceae</taxon>
        <taxon>Stutzerimonas</taxon>
    </lineage>
</organism>
<keyword evidence="8" id="KW-0732">Signal</keyword>
<dbReference type="InterPro" id="IPR000160">
    <property type="entry name" value="GGDEF_dom"/>
</dbReference>
<dbReference type="InterPro" id="IPR029787">
    <property type="entry name" value="Nucleotide_cyclase"/>
</dbReference>
<dbReference type="PANTHER" id="PTHR45138:SF9">
    <property type="entry name" value="DIGUANYLATE CYCLASE DGCM-RELATED"/>
    <property type="match status" value="1"/>
</dbReference>
<evidence type="ECO:0000256" key="6">
    <source>
        <dbReference type="ARBA" id="ARBA00023136"/>
    </source>
</evidence>
<feature type="chain" id="PRO_5046320120" description="diguanylate cyclase" evidence="8">
    <location>
        <begin position="24"/>
        <end position="513"/>
    </location>
</feature>
<keyword evidence="6" id="KW-0472">Membrane</keyword>
<feature type="signal peptide" evidence="8">
    <location>
        <begin position="1"/>
        <end position="23"/>
    </location>
</feature>
<dbReference type="SMART" id="SM00267">
    <property type="entry name" value="GGDEF"/>
    <property type="match status" value="1"/>
</dbReference>
<dbReference type="CDD" id="cd18773">
    <property type="entry name" value="PDC1_HK_sensor"/>
    <property type="match status" value="1"/>
</dbReference>
<dbReference type="NCBIfam" id="TIGR00254">
    <property type="entry name" value="GGDEF"/>
    <property type="match status" value="1"/>
</dbReference>
<keyword evidence="10" id="KW-0808">Transferase</keyword>
<dbReference type="PANTHER" id="PTHR45138">
    <property type="entry name" value="REGULATORY COMPONENTS OF SENSORY TRANSDUCTION SYSTEM"/>
    <property type="match status" value="1"/>
</dbReference>
<keyword evidence="4" id="KW-0812">Transmembrane</keyword>